<gene>
    <name evidence="2" type="ORF">EZS28_034380</name>
</gene>
<organism evidence="2 3">
    <name type="scientific">Streblomastix strix</name>
    <dbReference type="NCBI Taxonomy" id="222440"/>
    <lineage>
        <taxon>Eukaryota</taxon>
        <taxon>Metamonada</taxon>
        <taxon>Preaxostyla</taxon>
        <taxon>Oxymonadida</taxon>
        <taxon>Streblomastigidae</taxon>
        <taxon>Streblomastix</taxon>
    </lineage>
</organism>
<feature type="compositionally biased region" description="Polar residues" evidence="1">
    <location>
        <begin position="230"/>
        <end position="240"/>
    </location>
</feature>
<proteinExistence type="predicted"/>
<evidence type="ECO:0000313" key="3">
    <source>
        <dbReference type="Proteomes" id="UP000324800"/>
    </source>
</evidence>
<feature type="compositionally biased region" description="Pro residues" evidence="1">
    <location>
        <begin position="1"/>
        <end position="15"/>
    </location>
</feature>
<feature type="compositionally biased region" description="Polar residues" evidence="1">
    <location>
        <begin position="340"/>
        <end position="354"/>
    </location>
</feature>
<comment type="caution">
    <text evidence="2">The sequence shown here is derived from an EMBL/GenBank/DDBJ whole genome shotgun (WGS) entry which is preliminary data.</text>
</comment>
<feature type="compositionally biased region" description="Basic residues" evidence="1">
    <location>
        <begin position="150"/>
        <end position="167"/>
    </location>
</feature>
<protein>
    <submittedName>
        <fullName evidence="2">Uncharacterized protein</fullName>
    </submittedName>
</protein>
<feature type="region of interest" description="Disordered" evidence="1">
    <location>
        <begin position="1"/>
        <end position="20"/>
    </location>
</feature>
<feature type="compositionally biased region" description="Basic and acidic residues" evidence="1">
    <location>
        <begin position="300"/>
        <end position="311"/>
    </location>
</feature>
<dbReference type="AlphaFoldDB" id="A0A5J4UIT0"/>
<accession>A0A5J4UIT0</accession>
<feature type="compositionally biased region" description="Basic and acidic residues" evidence="1">
    <location>
        <begin position="272"/>
        <end position="282"/>
    </location>
</feature>
<feature type="region of interest" description="Disordered" evidence="1">
    <location>
        <begin position="128"/>
        <end position="362"/>
    </location>
</feature>
<dbReference type="Proteomes" id="UP000324800">
    <property type="component" value="Unassembled WGS sequence"/>
</dbReference>
<reference evidence="2 3" key="1">
    <citation type="submission" date="2019-03" db="EMBL/GenBank/DDBJ databases">
        <title>Single cell metagenomics reveals metabolic interactions within the superorganism composed of flagellate Streblomastix strix and complex community of Bacteroidetes bacteria on its surface.</title>
        <authorList>
            <person name="Treitli S.C."/>
            <person name="Kolisko M."/>
            <person name="Husnik F."/>
            <person name="Keeling P."/>
            <person name="Hampl V."/>
        </authorList>
    </citation>
    <scope>NUCLEOTIDE SEQUENCE [LARGE SCALE GENOMIC DNA]</scope>
    <source>
        <strain evidence="2">ST1C</strain>
    </source>
</reference>
<dbReference type="EMBL" id="SNRW01015727">
    <property type="protein sequence ID" value="KAA6370094.1"/>
    <property type="molecule type" value="Genomic_DNA"/>
</dbReference>
<feature type="compositionally biased region" description="Basic and acidic residues" evidence="1">
    <location>
        <begin position="170"/>
        <end position="200"/>
    </location>
</feature>
<sequence>MPPPGPEPRDQPPPGHGLYAQRNAAIPQSTIFPPTLNAEQEIPGIPNILTKKTIKEHMHMWILKGFDLIPVGKDDEGNHWLGFGPGVPHATDWRKAKQQGQKLTMDDGRAFWKEHDFDLRVACVRRDYDSEDDSETLQPSKTTRREFRNKFGRNRNRSLTPHSKRSRYNSPDRDNESRERSRSRSYSRSKEHQSTRETADKSYNGFETRNEQRGRSRGTYRGRGYNYQGKCSNYQDSDQFNQDRYREAQKYNPYTKQAFNKTKNPINWNRTHKYEDNDRGEGWDDNQNDDWVKRTQMQKDPPDNHNDRDSTWTEDEAPQHHPTPPQPKQPTQQTEKIEQIQVQRKQQAPVLTQKKNWRKGQR</sequence>
<evidence type="ECO:0000256" key="1">
    <source>
        <dbReference type="SAM" id="MobiDB-lite"/>
    </source>
</evidence>
<name>A0A5J4UIT0_9EUKA</name>
<evidence type="ECO:0000313" key="2">
    <source>
        <dbReference type="EMBL" id="KAA6370094.1"/>
    </source>
</evidence>
<feature type="non-terminal residue" evidence="2">
    <location>
        <position position="362"/>
    </location>
</feature>
<feature type="compositionally biased region" description="Polar residues" evidence="1">
    <location>
        <begin position="252"/>
        <end position="269"/>
    </location>
</feature>